<evidence type="ECO:0000256" key="3">
    <source>
        <dbReference type="ARBA" id="ARBA00012438"/>
    </source>
</evidence>
<keyword evidence="14 18" id="KW-0472">Membrane</keyword>
<dbReference type="EC" id="2.7.13.3" evidence="3"/>
<evidence type="ECO:0000256" key="1">
    <source>
        <dbReference type="ARBA" id="ARBA00000085"/>
    </source>
</evidence>
<dbReference type="InterPro" id="IPR004358">
    <property type="entry name" value="Sig_transdc_His_kin-like_C"/>
</dbReference>
<keyword evidence="11" id="KW-0067">ATP-binding</keyword>
<evidence type="ECO:0000256" key="6">
    <source>
        <dbReference type="ARBA" id="ARBA00022553"/>
    </source>
</evidence>
<dbReference type="SMART" id="SM00388">
    <property type="entry name" value="HisKA"/>
    <property type="match status" value="1"/>
</dbReference>
<organism evidence="20 21">
    <name type="scientific">Pseudoponticoccus marisrubri</name>
    <dbReference type="NCBI Taxonomy" id="1685382"/>
    <lineage>
        <taxon>Bacteria</taxon>
        <taxon>Pseudomonadati</taxon>
        <taxon>Pseudomonadota</taxon>
        <taxon>Alphaproteobacteria</taxon>
        <taxon>Rhodobacterales</taxon>
        <taxon>Roseobacteraceae</taxon>
        <taxon>Pseudoponticoccus</taxon>
    </lineage>
</organism>
<dbReference type="Gene3D" id="1.10.287.130">
    <property type="match status" value="1"/>
</dbReference>
<name>A0A0W7WM86_9RHOB</name>
<keyword evidence="8 18" id="KW-0812">Transmembrane</keyword>
<evidence type="ECO:0000256" key="18">
    <source>
        <dbReference type="SAM" id="Phobius"/>
    </source>
</evidence>
<dbReference type="InterPro" id="IPR003594">
    <property type="entry name" value="HATPase_dom"/>
</dbReference>
<dbReference type="InterPro" id="IPR017055">
    <property type="entry name" value="Sig_transdc_His_kinase_DctB"/>
</dbReference>
<dbReference type="SUPFAM" id="SSF47384">
    <property type="entry name" value="Homodimeric domain of signal transducing histidine kinase"/>
    <property type="match status" value="1"/>
</dbReference>
<dbReference type="PROSITE" id="PS50109">
    <property type="entry name" value="HIS_KIN"/>
    <property type="match status" value="1"/>
</dbReference>
<comment type="catalytic activity">
    <reaction evidence="1">
        <text>ATP + protein L-histidine = ADP + protein N-phospho-L-histidine.</text>
        <dbReference type="EC" id="2.7.13.3"/>
    </reaction>
</comment>
<dbReference type="GO" id="GO:0005886">
    <property type="term" value="C:plasma membrane"/>
    <property type="evidence" value="ECO:0007669"/>
    <property type="project" value="UniProtKB-SubCell"/>
</dbReference>
<evidence type="ECO:0000256" key="5">
    <source>
        <dbReference type="ARBA" id="ARBA00022519"/>
    </source>
</evidence>
<evidence type="ECO:0000256" key="11">
    <source>
        <dbReference type="ARBA" id="ARBA00022840"/>
    </source>
</evidence>
<dbReference type="Gene3D" id="3.30.450.20">
    <property type="entry name" value="PAS domain"/>
    <property type="match status" value="1"/>
</dbReference>
<dbReference type="Pfam" id="PF00512">
    <property type="entry name" value="HisKA"/>
    <property type="match status" value="1"/>
</dbReference>
<keyword evidence="12 18" id="KW-1133">Transmembrane helix</keyword>
<keyword evidence="7" id="KW-0808">Transferase</keyword>
<keyword evidence="5" id="KW-0997">Cell inner membrane</keyword>
<sequence>MLRWPIRRGVIVALYLCAVAGLGWGVWAYGFAQALVPLAARGQADLALASDRLVTGLQRYRSVAVLLADHPVLTALHGAAGDPAAADALLLESADKTGALTALYADRSGRVMAAATPARPRDLAGQPWFQRALDGALGVGHAVEPLFGRRAFYYATPSFDAAGQVQGVLVIYVDIYMVERDWRGSRPAVFFTDAQSEVFVTNRSELLFWRRVPGGVAGPGGQLRPVRIREVAGFELWEQELSPYVPGTALRLEQALPVIGMNGVALSDAAPAQRIAALQAAVVMALCIVFGSVLFLVTERRRALARANVQLEGRVRDRTRDLETANAALRREVAERQEAETALRRAQEELVQAGKLSALGQMSAGISHELNQPLMAIRQFADNGAALLDKGRVPAAASNLVRISEMAARAARIIKNLRAFARNENEPMGRVDLCAVLRTAVELTESRLRSEQVALVLDLPPGPVLVRGGEVRLGQVFVNLINNAVDAMAGRPDKRLDIRVAPAGAARVTVRDTGPGIADPEKVFEPFYTTKQVGGEGMGLGLSISYGLVQSFGGRIHGANVPGGGAEFTVELDPWQEEAAA</sequence>
<feature type="transmembrane region" description="Helical" evidence="18">
    <location>
        <begin position="276"/>
        <end position="297"/>
    </location>
</feature>
<dbReference type="SUPFAM" id="SSF55874">
    <property type="entry name" value="ATPase domain of HSP90 chaperone/DNA topoisomerase II/histidine kinase"/>
    <property type="match status" value="1"/>
</dbReference>
<dbReference type="STRING" id="1685382.AVJ23_07380"/>
<dbReference type="CDD" id="cd00082">
    <property type="entry name" value="HisKA"/>
    <property type="match status" value="1"/>
</dbReference>
<proteinExistence type="predicted"/>
<dbReference type="OrthoDB" id="7568856at2"/>
<dbReference type="GO" id="GO:0005524">
    <property type="term" value="F:ATP binding"/>
    <property type="evidence" value="ECO:0007669"/>
    <property type="project" value="UniProtKB-KW"/>
</dbReference>
<dbReference type="SUPFAM" id="SSF103190">
    <property type="entry name" value="Sensory domain-like"/>
    <property type="match status" value="1"/>
</dbReference>
<dbReference type="PANTHER" id="PTHR43065">
    <property type="entry name" value="SENSOR HISTIDINE KINASE"/>
    <property type="match status" value="1"/>
</dbReference>
<keyword evidence="21" id="KW-1185">Reference proteome</keyword>
<dbReference type="GO" id="GO:0000155">
    <property type="term" value="F:phosphorelay sensor kinase activity"/>
    <property type="evidence" value="ECO:0007669"/>
    <property type="project" value="InterPro"/>
</dbReference>
<evidence type="ECO:0000256" key="4">
    <source>
        <dbReference type="ARBA" id="ARBA00022475"/>
    </source>
</evidence>
<keyword evidence="6" id="KW-0597">Phosphoprotein</keyword>
<accession>A0A0W7WM86</accession>
<dbReference type="PANTHER" id="PTHR43065:SF46">
    <property type="entry name" value="C4-DICARBOXYLATE TRANSPORT SENSOR PROTEIN DCTB"/>
    <property type="match status" value="1"/>
</dbReference>
<evidence type="ECO:0000256" key="15">
    <source>
        <dbReference type="ARBA" id="ARBA00059004"/>
    </source>
</evidence>
<evidence type="ECO:0000256" key="10">
    <source>
        <dbReference type="ARBA" id="ARBA00022777"/>
    </source>
</evidence>
<dbReference type="PIRSF" id="PIRSF036431">
    <property type="entry name" value="STHK_DctB"/>
    <property type="match status" value="1"/>
</dbReference>
<dbReference type="SMART" id="SM00387">
    <property type="entry name" value="HATPase_c"/>
    <property type="match status" value="1"/>
</dbReference>
<evidence type="ECO:0000256" key="12">
    <source>
        <dbReference type="ARBA" id="ARBA00022989"/>
    </source>
</evidence>
<protein>
    <recommendedName>
        <fullName evidence="16">C4-dicarboxylate transport sensor protein DctB</fullName>
        <ecNumber evidence="3">2.7.13.3</ecNumber>
    </recommendedName>
</protein>
<keyword evidence="4" id="KW-1003">Cell membrane</keyword>
<dbReference type="InterPro" id="IPR005467">
    <property type="entry name" value="His_kinase_dom"/>
</dbReference>
<dbReference type="Gene3D" id="3.30.565.10">
    <property type="entry name" value="Histidine kinase-like ATPase, C-terminal domain"/>
    <property type="match status" value="1"/>
</dbReference>
<evidence type="ECO:0000313" key="20">
    <source>
        <dbReference type="EMBL" id="KUF11691.1"/>
    </source>
</evidence>
<evidence type="ECO:0000256" key="2">
    <source>
        <dbReference type="ARBA" id="ARBA00004429"/>
    </source>
</evidence>
<feature type="coiled-coil region" evidence="17">
    <location>
        <begin position="322"/>
        <end position="356"/>
    </location>
</feature>
<evidence type="ECO:0000313" key="21">
    <source>
        <dbReference type="Proteomes" id="UP000054396"/>
    </source>
</evidence>
<dbReference type="Pfam" id="PF02518">
    <property type="entry name" value="HATPase_c"/>
    <property type="match status" value="1"/>
</dbReference>
<dbReference type="InterPro" id="IPR036097">
    <property type="entry name" value="HisK_dim/P_sf"/>
</dbReference>
<evidence type="ECO:0000256" key="17">
    <source>
        <dbReference type="SAM" id="Coils"/>
    </source>
</evidence>
<keyword evidence="17" id="KW-0175">Coiled coil</keyword>
<comment type="caution">
    <text evidence="20">The sequence shown here is derived from an EMBL/GenBank/DDBJ whole genome shotgun (WGS) entry which is preliminary data.</text>
</comment>
<evidence type="ECO:0000259" key="19">
    <source>
        <dbReference type="PROSITE" id="PS50109"/>
    </source>
</evidence>
<gene>
    <name evidence="20" type="ORF">AVJ23_07380</name>
</gene>
<evidence type="ECO:0000256" key="8">
    <source>
        <dbReference type="ARBA" id="ARBA00022692"/>
    </source>
</evidence>
<evidence type="ECO:0000256" key="13">
    <source>
        <dbReference type="ARBA" id="ARBA00023012"/>
    </source>
</evidence>
<reference evidence="20 21" key="1">
    <citation type="submission" date="2015-12" db="EMBL/GenBank/DDBJ databases">
        <authorList>
            <person name="Shamseldin A."/>
            <person name="Moawad H."/>
            <person name="Abd El-Rahim W.M."/>
            <person name="Sadowsky M.J."/>
        </authorList>
    </citation>
    <scope>NUCLEOTIDE SEQUENCE [LARGE SCALE GENOMIC DNA]</scope>
    <source>
        <strain evidence="20 21">SJ5A-1</strain>
    </source>
</reference>
<keyword evidence="9" id="KW-0547">Nucleotide-binding</keyword>
<dbReference type="InterPro" id="IPR036890">
    <property type="entry name" value="HATPase_C_sf"/>
</dbReference>
<feature type="domain" description="Histidine kinase" evidence="19">
    <location>
        <begin position="365"/>
        <end position="576"/>
    </location>
</feature>
<evidence type="ECO:0000256" key="9">
    <source>
        <dbReference type="ARBA" id="ARBA00022741"/>
    </source>
</evidence>
<dbReference type="AlphaFoldDB" id="A0A0W7WM86"/>
<dbReference type="Proteomes" id="UP000054396">
    <property type="component" value="Unassembled WGS sequence"/>
</dbReference>
<comment type="subcellular location">
    <subcellularLocation>
        <location evidence="2">Cell inner membrane</location>
        <topology evidence="2">Multi-pass membrane protein</topology>
    </subcellularLocation>
</comment>
<evidence type="ECO:0000256" key="14">
    <source>
        <dbReference type="ARBA" id="ARBA00023136"/>
    </source>
</evidence>
<dbReference type="PRINTS" id="PR00344">
    <property type="entry name" value="BCTRLSENSOR"/>
</dbReference>
<evidence type="ECO:0000256" key="16">
    <source>
        <dbReference type="ARBA" id="ARBA00073143"/>
    </source>
</evidence>
<keyword evidence="10" id="KW-0418">Kinase</keyword>
<dbReference type="InterPro" id="IPR029151">
    <property type="entry name" value="Sensor-like_sf"/>
</dbReference>
<keyword evidence="13" id="KW-0902">Two-component regulatory system</keyword>
<dbReference type="FunFam" id="1.10.287.130:FF:000049">
    <property type="entry name" value="C4-dicarboxylate transport sensor protein DctB"/>
    <property type="match status" value="1"/>
</dbReference>
<comment type="function">
    <text evidence="15">Member of the two-component regulatory system DctB/DctD involved in the transport of C4-dicarboxylates. DctB functions as a membrane-associated protein kinase that phosphorylates DctD in response to environmental signals.</text>
</comment>
<dbReference type="EMBL" id="LPXO01000003">
    <property type="protein sequence ID" value="KUF11691.1"/>
    <property type="molecule type" value="Genomic_DNA"/>
</dbReference>
<dbReference type="InterPro" id="IPR003661">
    <property type="entry name" value="HisK_dim/P_dom"/>
</dbReference>
<evidence type="ECO:0000256" key="7">
    <source>
        <dbReference type="ARBA" id="ARBA00022679"/>
    </source>
</evidence>